<accession>F0ZHK5</accession>
<evidence type="ECO:0000256" key="1">
    <source>
        <dbReference type="SAM" id="MobiDB-lite"/>
    </source>
</evidence>
<reference evidence="3" key="1">
    <citation type="journal article" date="2011" name="Genome Biol.">
        <title>Comparative genomics of the social amoebae Dictyostelium discoideum and Dictyostelium purpureum.</title>
        <authorList>
            <consortium name="US DOE Joint Genome Institute (JGI-PGF)"/>
            <person name="Sucgang R."/>
            <person name="Kuo A."/>
            <person name="Tian X."/>
            <person name="Salerno W."/>
            <person name="Parikh A."/>
            <person name="Feasley C.L."/>
            <person name="Dalin E."/>
            <person name="Tu H."/>
            <person name="Huang E."/>
            <person name="Barry K."/>
            <person name="Lindquist E."/>
            <person name="Shapiro H."/>
            <person name="Bruce D."/>
            <person name="Schmutz J."/>
            <person name="Salamov A."/>
            <person name="Fey P."/>
            <person name="Gaudet P."/>
            <person name="Anjard C."/>
            <person name="Babu M.M."/>
            <person name="Basu S."/>
            <person name="Bushmanova Y."/>
            <person name="van der Wel H."/>
            <person name="Katoh-Kurasawa M."/>
            <person name="Dinh C."/>
            <person name="Coutinho P.M."/>
            <person name="Saito T."/>
            <person name="Elias M."/>
            <person name="Schaap P."/>
            <person name="Kay R.R."/>
            <person name="Henrissat B."/>
            <person name="Eichinger L."/>
            <person name="Rivero F."/>
            <person name="Putnam N.H."/>
            <person name="West C.M."/>
            <person name="Loomis W.F."/>
            <person name="Chisholm R.L."/>
            <person name="Shaulsky G."/>
            <person name="Strassmann J.E."/>
            <person name="Queller D.C."/>
            <person name="Kuspa A."/>
            <person name="Grigoriev I.V."/>
        </authorList>
    </citation>
    <scope>NUCLEOTIDE SEQUENCE [LARGE SCALE GENOMIC DNA]</scope>
    <source>
        <strain evidence="3">QSDP1</strain>
    </source>
</reference>
<keyword evidence="3" id="KW-1185">Reference proteome</keyword>
<proteinExistence type="predicted"/>
<protein>
    <submittedName>
        <fullName evidence="2">Uncharacterized protein</fullName>
    </submittedName>
</protein>
<dbReference type="EMBL" id="GL871022">
    <property type="protein sequence ID" value="EGC36587.1"/>
    <property type="molecule type" value="Genomic_DNA"/>
</dbReference>
<dbReference type="GeneID" id="10500318"/>
<dbReference type="OMA" id="SFKGHWC"/>
<gene>
    <name evidence="2" type="ORF">DICPUDRAFT_87364</name>
</gene>
<dbReference type="Proteomes" id="UP000001064">
    <property type="component" value="Unassembled WGS sequence"/>
</dbReference>
<organism evidence="2 3">
    <name type="scientific">Dictyostelium purpureum</name>
    <name type="common">Slime mold</name>
    <dbReference type="NCBI Taxonomy" id="5786"/>
    <lineage>
        <taxon>Eukaryota</taxon>
        <taxon>Amoebozoa</taxon>
        <taxon>Evosea</taxon>
        <taxon>Eumycetozoa</taxon>
        <taxon>Dictyostelia</taxon>
        <taxon>Dictyosteliales</taxon>
        <taxon>Dictyosteliaceae</taxon>
        <taxon>Dictyostelium</taxon>
    </lineage>
</organism>
<dbReference type="eggNOG" id="ENOG502RH35">
    <property type="taxonomic scope" value="Eukaryota"/>
</dbReference>
<sequence length="490" mass="56568">MEPLPQPYYPNSGGLESDNECCQQIVVPPSMTQPMVIPTLPSISSIVSQENHKQYQLVKEFRECHIDSKLMSVLYSEFRVSPKKATNIYEDWVNSLWFTPTGFKKIMDSESLKKVYIPFYSYKVGYNVEFSGFVTYDSLLHTKYSYEKQNRHQQPSPKNKTPSTNSSVISGTGEINTNNFNLPLEELIKDKGVEWKKVDGYITRTVNRILLLGCNSMSLLIDDGIMNCMDIHFDFLKTTESTLGDFEKHAILEQADVLSRYEPEMVWNRDYSNYLLEKEQAMSVEYLKQQEQTLFVKNVSSNVIYNEKLFNLVYIPFYYSTYEYQDQSYSFFLNAQNGMISANRPSKLGLGKIGDLFKYTCNYISTMVGSIEPTTKIKGDELGDHDQWKVYCDSSYFICFTRSATNLFTGSSNGFFVVKNNSRIERATLRGQKRRSVKKGNIFELLPMQERTFSFKGHWCLEIIKGEVNQIEIIKINHSNGGNIYQSIKN</sequence>
<dbReference type="RefSeq" id="XP_003286891.1">
    <property type="nucleotide sequence ID" value="XM_003286843.1"/>
</dbReference>
<dbReference type="FunCoup" id="F0ZHK5">
    <property type="interactions" value="140"/>
</dbReference>
<dbReference type="VEuPathDB" id="AmoebaDB:DICPUDRAFT_87364"/>
<dbReference type="STRING" id="5786.F0ZHK5"/>
<evidence type="ECO:0000313" key="3">
    <source>
        <dbReference type="Proteomes" id="UP000001064"/>
    </source>
</evidence>
<dbReference type="OrthoDB" id="20315at2759"/>
<evidence type="ECO:0000313" key="2">
    <source>
        <dbReference type="EMBL" id="EGC36587.1"/>
    </source>
</evidence>
<feature type="region of interest" description="Disordered" evidence="1">
    <location>
        <begin position="148"/>
        <end position="172"/>
    </location>
</feature>
<name>F0ZHK5_DICPU</name>
<dbReference type="AlphaFoldDB" id="F0ZHK5"/>
<dbReference type="InParanoid" id="F0ZHK5"/>
<dbReference type="KEGG" id="dpp:DICPUDRAFT_87364"/>
<feature type="compositionally biased region" description="Polar residues" evidence="1">
    <location>
        <begin position="152"/>
        <end position="172"/>
    </location>
</feature>